<name>A0ABD5X954_9EURY</name>
<gene>
    <name evidence="2" type="ORF">ACFQJ7_10510</name>
</gene>
<evidence type="ECO:0000313" key="3">
    <source>
        <dbReference type="Proteomes" id="UP001596414"/>
    </source>
</evidence>
<dbReference type="Pfam" id="PF25254">
    <property type="entry name" value="DUF7856"/>
    <property type="match status" value="1"/>
</dbReference>
<dbReference type="RefSeq" id="WP_267636018.1">
    <property type="nucleotide sequence ID" value="NZ_JAODIY010000001.1"/>
</dbReference>
<accession>A0ABD5X954</accession>
<dbReference type="InterPro" id="IPR057178">
    <property type="entry name" value="DUF7856"/>
</dbReference>
<evidence type="ECO:0000256" key="1">
    <source>
        <dbReference type="SAM" id="Coils"/>
    </source>
</evidence>
<reference evidence="2 3" key="1">
    <citation type="journal article" date="2014" name="Int. J. Syst. Evol. Microbiol.">
        <title>Complete genome sequence of Corynebacterium casei LMG S-19264T (=DSM 44701T), isolated from a smear-ripened cheese.</title>
        <authorList>
            <consortium name="US DOE Joint Genome Institute (JGI-PGF)"/>
            <person name="Walter F."/>
            <person name="Albersmeier A."/>
            <person name="Kalinowski J."/>
            <person name="Ruckert C."/>
        </authorList>
    </citation>
    <scope>NUCLEOTIDE SEQUENCE [LARGE SCALE GENOMIC DNA]</scope>
    <source>
        <strain evidence="2 3">CGMCC 4.7215</strain>
    </source>
</reference>
<organism evidence="2 3">
    <name type="scientific">Halovenus rubra</name>
    <dbReference type="NCBI Taxonomy" id="869890"/>
    <lineage>
        <taxon>Archaea</taxon>
        <taxon>Methanobacteriati</taxon>
        <taxon>Methanobacteriota</taxon>
        <taxon>Stenosarchaea group</taxon>
        <taxon>Halobacteria</taxon>
        <taxon>Halobacteriales</taxon>
        <taxon>Haloarculaceae</taxon>
        <taxon>Halovenus</taxon>
    </lineage>
</organism>
<evidence type="ECO:0000313" key="2">
    <source>
        <dbReference type="EMBL" id="MFC7126462.1"/>
    </source>
</evidence>
<proteinExistence type="predicted"/>
<protein>
    <submittedName>
        <fullName evidence="2">Uncharacterized protein</fullName>
    </submittedName>
</protein>
<dbReference type="AlphaFoldDB" id="A0ABD5X954"/>
<dbReference type="Proteomes" id="UP001596414">
    <property type="component" value="Unassembled WGS sequence"/>
</dbReference>
<keyword evidence="1" id="KW-0175">Coiled coil</keyword>
<dbReference type="EMBL" id="JBHSZQ010000020">
    <property type="protein sequence ID" value="MFC7126462.1"/>
    <property type="molecule type" value="Genomic_DNA"/>
</dbReference>
<sequence length="285" mass="31251">MICRVGDVVRCGEVVSIEPEVTATTVADAVRTESTDADDRIEVSCPTPSLLHEAVGCLYPGMGVQTKTALARAARTRGMTTPYDEDLEAARAKLTDVCVESISLRQHREVMAGTEETVEQARVRAAEARGRVRECEENGLATDEANSRLAAALQYLSEAETAAIAAEQAYTSAREQRRAQLDNREQRFRLQDRVANYEREAHAYLVDQLRDEFSETLTTLSEMMADQLSDALSTPIRSPFDVEPVPAALAVGHLGNLSAPVVLAIDWFESPSKASEWLDTSVIHI</sequence>
<feature type="coiled-coil region" evidence="1">
    <location>
        <begin position="104"/>
        <end position="176"/>
    </location>
</feature>
<comment type="caution">
    <text evidence="2">The sequence shown here is derived from an EMBL/GenBank/DDBJ whole genome shotgun (WGS) entry which is preliminary data.</text>
</comment>